<dbReference type="Pfam" id="PF00561">
    <property type="entry name" value="Abhydrolase_1"/>
    <property type="match status" value="1"/>
</dbReference>
<evidence type="ECO:0008006" key="6">
    <source>
        <dbReference type="Google" id="ProtNLM"/>
    </source>
</evidence>
<reference evidence="4 5" key="1">
    <citation type="submission" date="2016-09" db="EMBL/GenBank/DDBJ databases">
        <title>Genomic analysis reveals versatility of anaerobic energy metabolism of Geosporobacter ferrireducens IRF9 of phylum Firmicutes.</title>
        <authorList>
            <person name="Kim S.-J."/>
        </authorList>
    </citation>
    <scope>NUCLEOTIDE SEQUENCE [LARGE SCALE GENOMIC DNA]</scope>
    <source>
        <strain evidence="4 5">IRF9</strain>
    </source>
</reference>
<dbReference type="InterPro" id="IPR000073">
    <property type="entry name" value="AB_hydrolase_1"/>
</dbReference>
<dbReference type="GO" id="GO:0052689">
    <property type="term" value="F:carboxylic ester hydrolase activity"/>
    <property type="evidence" value="ECO:0007669"/>
    <property type="project" value="InterPro"/>
</dbReference>
<dbReference type="InterPro" id="IPR022742">
    <property type="entry name" value="Hydrolase_4"/>
</dbReference>
<evidence type="ECO:0000313" key="5">
    <source>
        <dbReference type="Proteomes" id="UP000095743"/>
    </source>
</evidence>
<feature type="domain" description="AB hydrolase-1" evidence="2">
    <location>
        <begin position="5"/>
        <end position="138"/>
    </location>
</feature>
<protein>
    <recommendedName>
        <fullName evidence="6">Serine aminopeptidase S33 domain-containing protein</fullName>
    </recommendedName>
</protein>
<gene>
    <name evidence="4" type="ORF">Gferi_16600</name>
</gene>
<feature type="active site" description="Charge relay system" evidence="1">
    <location>
        <position position="200"/>
    </location>
</feature>
<dbReference type="Proteomes" id="UP000095743">
    <property type="component" value="Chromosome"/>
</dbReference>
<name>A0A1D8GJG3_9FIRM</name>
<evidence type="ECO:0000256" key="1">
    <source>
        <dbReference type="PIRSR" id="PIRSR017388-1"/>
    </source>
</evidence>
<dbReference type="AlphaFoldDB" id="A0A1D8GJG3"/>
<dbReference type="RefSeq" id="WP_069978442.1">
    <property type="nucleotide sequence ID" value="NZ_CP017269.1"/>
</dbReference>
<dbReference type="Pfam" id="PF12146">
    <property type="entry name" value="Hydrolase_4"/>
    <property type="match status" value="1"/>
</dbReference>
<accession>A0A1D8GJG3</accession>
<dbReference type="STRING" id="1424294.Gferi_16600"/>
<dbReference type="SUPFAM" id="SSF53474">
    <property type="entry name" value="alpha/beta-Hydrolases"/>
    <property type="match status" value="1"/>
</dbReference>
<feature type="active site" description="Nucleophile" evidence="1">
    <location>
        <position position="78"/>
    </location>
</feature>
<feature type="domain" description="Serine aminopeptidase S33" evidence="3">
    <location>
        <begin position="153"/>
        <end position="204"/>
    </location>
</feature>
<feature type="active site" description="Charge relay system" evidence="1">
    <location>
        <position position="170"/>
    </location>
</feature>
<dbReference type="InterPro" id="IPR029058">
    <property type="entry name" value="AB_hydrolase_fold"/>
</dbReference>
<keyword evidence="5" id="KW-1185">Reference proteome</keyword>
<dbReference type="KEGG" id="gfe:Gferi_16600"/>
<dbReference type="PANTHER" id="PTHR42886">
    <property type="entry name" value="RE40534P-RELATED"/>
    <property type="match status" value="1"/>
</dbReference>
<dbReference type="InterPro" id="IPR012354">
    <property type="entry name" value="Esterase_lipase"/>
</dbReference>
<evidence type="ECO:0000259" key="3">
    <source>
        <dbReference type="Pfam" id="PF12146"/>
    </source>
</evidence>
<evidence type="ECO:0000313" key="4">
    <source>
        <dbReference type="EMBL" id="AOT71034.1"/>
    </source>
</evidence>
<dbReference type="EMBL" id="CP017269">
    <property type="protein sequence ID" value="AOT71034.1"/>
    <property type="molecule type" value="Genomic_DNA"/>
</dbReference>
<proteinExistence type="predicted"/>
<organism evidence="4 5">
    <name type="scientific">Geosporobacter ferrireducens</name>
    <dbReference type="NCBI Taxonomy" id="1424294"/>
    <lineage>
        <taxon>Bacteria</taxon>
        <taxon>Bacillati</taxon>
        <taxon>Bacillota</taxon>
        <taxon>Clostridia</taxon>
        <taxon>Peptostreptococcales</taxon>
        <taxon>Thermotaleaceae</taxon>
        <taxon>Geosporobacter</taxon>
    </lineage>
</organism>
<dbReference type="PANTHER" id="PTHR42886:SF29">
    <property type="entry name" value="PUMMELIG, ISOFORM A"/>
    <property type="match status" value="1"/>
</dbReference>
<sequence length="223" mass="26081">MKGCLLIHGYTGGPFEVEPLAQRLQNEGFYTLCPILHGHGGIRKNLRYSSCEKWMKSVEDAYIELSKQSDEITIIGYSMGGLLTFQLAHKYKPKCIVTMSTPIYCIDFKNLKEDLLLKIRMRDVQRLKEYFYSCFTPMVANLNFRILLHHSKRLIPQLDMPAMIVQGKKDPIVKAKSAQFIYNEIPSNEKELYYYENSNHQLHYSSEKDMIYENIIRFVKQYG</sequence>
<evidence type="ECO:0000259" key="2">
    <source>
        <dbReference type="Pfam" id="PF00561"/>
    </source>
</evidence>
<dbReference type="PIRSF" id="PIRSF017388">
    <property type="entry name" value="Esterase_lipase"/>
    <property type="match status" value="1"/>
</dbReference>
<dbReference type="Gene3D" id="3.40.50.1820">
    <property type="entry name" value="alpha/beta hydrolase"/>
    <property type="match status" value="1"/>
</dbReference>